<dbReference type="InterPro" id="IPR050311">
    <property type="entry name" value="ORC1/CDC6"/>
</dbReference>
<evidence type="ECO:0000256" key="4">
    <source>
        <dbReference type="ARBA" id="ARBA00022705"/>
    </source>
</evidence>
<keyword evidence="3" id="KW-0132">Cell division</keyword>
<evidence type="ECO:0000256" key="8">
    <source>
        <dbReference type="SAM" id="MobiDB-lite"/>
    </source>
</evidence>
<evidence type="ECO:0000313" key="11">
    <source>
        <dbReference type="EMBL" id="KAG0292872.1"/>
    </source>
</evidence>
<evidence type="ECO:0000256" key="5">
    <source>
        <dbReference type="ARBA" id="ARBA00023242"/>
    </source>
</evidence>
<dbReference type="PANTHER" id="PTHR10763">
    <property type="entry name" value="CELL DIVISION CONTROL PROTEIN 6-RELATED"/>
    <property type="match status" value="1"/>
</dbReference>
<dbReference type="SMART" id="SM00382">
    <property type="entry name" value="AAA"/>
    <property type="match status" value="1"/>
</dbReference>
<evidence type="ECO:0000256" key="6">
    <source>
        <dbReference type="ARBA" id="ARBA00023306"/>
    </source>
</evidence>
<dbReference type="InterPro" id="IPR036390">
    <property type="entry name" value="WH_DNA-bd_sf"/>
</dbReference>
<evidence type="ECO:0000256" key="2">
    <source>
        <dbReference type="ARBA" id="ARBA00006184"/>
    </source>
</evidence>
<feature type="region of interest" description="Disordered" evidence="8">
    <location>
        <begin position="1"/>
        <end position="71"/>
    </location>
</feature>
<feature type="compositionally biased region" description="Polar residues" evidence="8">
    <location>
        <begin position="120"/>
        <end position="133"/>
    </location>
</feature>
<dbReference type="Pfam" id="PF13401">
    <property type="entry name" value="AAA_22"/>
    <property type="match status" value="1"/>
</dbReference>
<keyword evidence="5" id="KW-0539">Nucleus</keyword>
<evidence type="ECO:0000256" key="1">
    <source>
        <dbReference type="ARBA" id="ARBA00004123"/>
    </source>
</evidence>
<dbReference type="Proteomes" id="UP001194696">
    <property type="component" value="Unassembled WGS sequence"/>
</dbReference>
<sequence>MTPTRRSTRQSRSPPSDKNNNYTCENSAPPHPNSQQQSIPTTPKRKSPVLREQSPSCSNTNHNNSTGLTPAMNRMLKPSKVLAGINTSGINTPADTPETRKTGYATPKRMSRTRSCLEPLSNSPSSSFRRTLSGSNLSSGATISLSESQSHLTSTALTVSTTLGYYQDAKALFRRTTEPHRLVGRVAERETIRQFCQNHILTPKAGSLYISGQPGTGKTALLKEIMSDMQSAMKKAPFDIKVLTINCMTVKDPKQVYHKMLVELGYKSEAGDKEAAVNAVETLILSEKKNKTMYVTILDEMDQLLTKDQEVLYKLFQWSCMNNSNLTLIGIANALDMTDRFLPRLKAKNCEPQLLNFNPYQVSEIREIIMDRLFSLEGLEDFTKEDLESKSGDDLKAISADKAGRPRAPPLMQKPAIELCARKVAAATGDLRKALDICRQTIEMVELETKKKERMMTRHSVPSTPTTEKPMPLQEISLADLENRIAGGGASLVGGRVFHSRTHSTSIMSSLPMYGGDSIQLAGGVTIQEAPRVTIEHVKRALTSAFGSPMVQKIKTLNVHQQIVLGVLVIKIQAGKTIDCDVGKVFDYYAIACRSSNKIGAVSRGEYQDLINMLEANGLVTLSKAKEERLRKLTLVPRQMEVLEAIKDQAILETILTKAGVRLNTADSE</sequence>
<keyword evidence="6" id="KW-0131">Cell cycle</keyword>
<keyword evidence="12" id="KW-1185">Reference proteome</keyword>
<dbReference type="SUPFAM" id="SSF52540">
    <property type="entry name" value="P-loop containing nucleoside triphosphate hydrolases"/>
    <property type="match status" value="1"/>
</dbReference>
<dbReference type="InterPro" id="IPR027417">
    <property type="entry name" value="P-loop_NTPase"/>
</dbReference>
<evidence type="ECO:0000256" key="3">
    <source>
        <dbReference type="ARBA" id="ARBA00022618"/>
    </source>
</evidence>
<keyword evidence="4" id="KW-0235">DNA replication</keyword>
<feature type="domain" description="AAA+ ATPase" evidence="9">
    <location>
        <begin position="204"/>
        <end position="351"/>
    </location>
</feature>
<evidence type="ECO:0000313" key="12">
    <source>
        <dbReference type="Proteomes" id="UP001194696"/>
    </source>
</evidence>
<feature type="compositionally biased region" description="Polar residues" evidence="8">
    <location>
        <begin position="53"/>
        <end position="68"/>
    </location>
</feature>
<dbReference type="SMART" id="SM01074">
    <property type="entry name" value="Cdc6_C"/>
    <property type="match status" value="1"/>
</dbReference>
<dbReference type="CDD" id="cd00009">
    <property type="entry name" value="AAA"/>
    <property type="match status" value="1"/>
</dbReference>
<feature type="compositionally biased region" description="Polar residues" evidence="8">
    <location>
        <begin position="17"/>
        <end position="26"/>
    </location>
</feature>
<dbReference type="InterPro" id="IPR003593">
    <property type="entry name" value="AAA+_ATPase"/>
</dbReference>
<dbReference type="InterPro" id="IPR015163">
    <property type="entry name" value="Cdc6_C"/>
</dbReference>
<dbReference type="EMBL" id="JAAAIM010000178">
    <property type="protein sequence ID" value="KAG0292872.1"/>
    <property type="molecule type" value="Genomic_DNA"/>
</dbReference>
<dbReference type="Pfam" id="PF09079">
    <property type="entry name" value="WHD_Cdc6"/>
    <property type="match status" value="1"/>
</dbReference>
<feature type="domain" description="Cdc6 C-terminal" evidence="10">
    <location>
        <begin position="565"/>
        <end position="646"/>
    </location>
</feature>
<comment type="subcellular location">
    <subcellularLocation>
        <location evidence="1">Nucleus</location>
    </subcellularLocation>
</comment>
<dbReference type="Gene3D" id="1.10.8.60">
    <property type="match status" value="1"/>
</dbReference>
<gene>
    <name evidence="11" type="primary">CDC6_1</name>
    <name evidence="11" type="ORF">BGZ96_003572</name>
</gene>
<dbReference type="InterPro" id="IPR036388">
    <property type="entry name" value="WH-like_DNA-bd_sf"/>
</dbReference>
<dbReference type="InterPro" id="IPR054425">
    <property type="entry name" value="Cdc6_ORC1-like_ATPase_lid"/>
</dbReference>
<dbReference type="Pfam" id="PF22606">
    <property type="entry name" value="Cdc6-ORC-like_ATPase_lid"/>
    <property type="match status" value="1"/>
</dbReference>
<dbReference type="PIRSF" id="PIRSF001767">
    <property type="entry name" value="Cdc6"/>
    <property type="match status" value="1"/>
</dbReference>
<comment type="similarity">
    <text evidence="2 7">Belongs to the CDC6/cdc18 family.</text>
</comment>
<dbReference type="Gene3D" id="3.40.50.300">
    <property type="entry name" value="P-loop containing nucleotide triphosphate hydrolases"/>
    <property type="match status" value="1"/>
</dbReference>
<dbReference type="InterPro" id="IPR049945">
    <property type="entry name" value="AAA_22"/>
</dbReference>
<dbReference type="Gene3D" id="1.10.10.10">
    <property type="entry name" value="Winged helix-like DNA-binding domain superfamily/Winged helix DNA-binding domain"/>
    <property type="match status" value="1"/>
</dbReference>
<evidence type="ECO:0000259" key="10">
    <source>
        <dbReference type="SMART" id="SM01074"/>
    </source>
</evidence>
<dbReference type="PANTHER" id="PTHR10763:SF26">
    <property type="entry name" value="CELL DIVISION CONTROL PROTEIN 6 HOMOLOG"/>
    <property type="match status" value="1"/>
</dbReference>
<comment type="caution">
    <text evidence="11">The sequence shown here is derived from an EMBL/GenBank/DDBJ whole genome shotgun (WGS) entry which is preliminary data.</text>
</comment>
<feature type="region of interest" description="Disordered" evidence="8">
    <location>
        <begin position="87"/>
        <end position="133"/>
    </location>
</feature>
<evidence type="ECO:0000259" key="9">
    <source>
        <dbReference type="SMART" id="SM00382"/>
    </source>
</evidence>
<dbReference type="SUPFAM" id="SSF46785">
    <property type="entry name" value="Winged helix' DNA-binding domain"/>
    <property type="match status" value="1"/>
</dbReference>
<feature type="compositionally biased region" description="Low complexity" evidence="8">
    <location>
        <begin position="1"/>
        <end position="16"/>
    </location>
</feature>
<proteinExistence type="inferred from homology"/>
<evidence type="ECO:0000256" key="7">
    <source>
        <dbReference type="PIRNR" id="PIRNR001767"/>
    </source>
</evidence>
<dbReference type="InterPro" id="IPR016314">
    <property type="entry name" value="Cdc6/18"/>
</dbReference>
<accession>A0ABQ7K8A0</accession>
<organism evidence="11 12">
    <name type="scientific">Linnemannia gamsii</name>
    <dbReference type="NCBI Taxonomy" id="64522"/>
    <lineage>
        <taxon>Eukaryota</taxon>
        <taxon>Fungi</taxon>
        <taxon>Fungi incertae sedis</taxon>
        <taxon>Mucoromycota</taxon>
        <taxon>Mortierellomycotina</taxon>
        <taxon>Mortierellomycetes</taxon>
        <taxon>Mortierellales</taxon>
        <taxon>Mortierellaceae</taxon>
        <taxon>Linnemannia</taxon>
    </lineage>
</organism>
<protein>
    <recommendedName>
        <fullName evidence="7">Cell division control protein</fullName>
    </recommendedName>
</protein>
<reference evidence="11 12" key="1">
    <citation type="journal article" date="2020" name="Fungal Divers.">
        <title>Resolving the Mortierellaceae phylogeny through synthesis of multi-gene phylogenetics and phylogenomics.</title>
        <authorList>
            <person name="Vandepol N."/>
            <person name="Liber J."/>
            <person name="Desiro A."/>
            <person name="Na H."/>
            <person name="Kennedy M."/>
            <person name="Barry K."/>
            <person name="Grigoriev I.V."/>
            <person name="Miller A.N."/>
            <person name="O'Donnell K."/>
            <person name="Stajich J.E."/>
            <person name="Bonito G."/>
        </authorList>
    </citation>
    <scope>NUCLEOTIDE SEQUENCE [LARGE SCALE GENOMIC DNA]</scope>
    <source>
        <strain evidence="11 12">AD045</strain>
    </source>
</reference>
<name>A0ABQ7K8A0_9FUNG</name>